<dbReference type="Proteomes" id="UP000735302">
    <property type="component" value="Unassembled WGS sequence"/>
</dbReference>
<dbReference type="AlphaFoldDB" id="A0AAV4D4J0"/>
<proteinExistence type="predicted"/>
<feature type="compositionally biased region" description="Low complexity" evidence="1">
    <location>
        <begin position="79"/>
        <end position="100"/>
    </location>
</feature>
<feature type="compositionally biased region" description="Polar residues" evidence="1">
    <location>
        <begin position="316"/>
        <end position="327"/>
    </location>
</feature>
<keyword evidence="2" id="KW-0732">Signal</keyword>
<protein>
    <submittedName>
        <fullName evidence="3">Uncharacterized protein</fullName>
    </submittedName>
</protein>
<name>A0AAV4D4J0_9GAST</name>
<dbReference type="EMBL" id="BLXT01007408">
    <property type="protein sequence ID" value="GFO39103.1"/>
    <property type="molecule type" value="Genomic_DNA"/>
</dbReference>
<feature type="chain" id="PRO_5043360384" evidence="2">
    <location>
        <begin position="27"/>
        <end position="431"/>
    </location>
</feature>
<sequence>MDLNQTKWSFIILLCMVSLLVRVNYCSEGQHPHHQQQRQQQQQQHYDHHQHFLDQGQHQHKTLHEDNRTDLIDQEQQQLPEPAKLQQQQQQQQLQQHQQPGTVSPDQQSNISGEIQQQEHQLQRQQQQNNFAPKPTNYLLSLVLTDNFKTVFEDAATPGLHTVLECLISRLSIPVTVESAGWNFAPKPSLPVREPKLVQSYAISLDFSTLNSDVFLTEVLAAVFTINDRNGKKFPRKASESGRQNPSRPFVMSNFLTNIKSGRLTSTANESRLAAACLCKAHRVSMVTDHRSNQTSWFLNPGNMTDGSVDGHSRHTSQNKSQQNLDKAQNLLPTGDNPNIHKVVNVCEISAGQTPKPCHYLMEDTTVFQDPDVNACAGLGLGHSRKFQSLYNQGHCLCVHIQMISGCLLVLSLMQFIGEQGLLTSVLCHLL</sequence>
<comment type="caution">
    <text evidence="3">The sequence shown here is derived from an EMBL/GenBank/DDBJ whole genome shotgun (WGS) entry which is preliminary data.</text>
</comment>
<feature type="signal peptide" evidence="2">
    <location>
        <begin position="1"/>
        <end position="26"/>
    </location>
</feature>
<feature type="compositionally biased region" description="Low complexity" evidence="1">
    <location>
        <begin position="116"/>
        <end position="128"/>
    </location>
</feature>
<feature type="compositionally biased region" description="Polar residues" evidence="1">
    <location>
        <begin position="101"/>
        <end position="115"/>
    </location>
</feature>
<feature type="compositionally biased region" description="Polar residues" evidence="1">
    <location>
        <begin position="297"/>
        <end position="306"/>
    </location>
</feature>
<reference evidence="3 4" key="1">
    <citation type="journal article" date="2021" name="Elife">
        <title>Chloroplast acquisition without the gene transfer in kleptoplastic sea slugs, Plakobranchus ocellatus.</title>
        <authorList>
            <person name="Maeda T."/>
            <person name="Takahashi S."/>
            <person name="Yoshida T."/>
            <person name="Shimamura S."/>
            <person name="Takaki Y."/>
            <person name="Nagai Y."/>
            <person name="Toyoda A."/>
            <person name="Suzuki Y."/>
            <person name="Arimoto A."/>
            <person name="Ishii H."/>
            <person name="Satoh N."/>
            <person name="Nishiyama T."/>
            <person name="Hasebe M."/>
            <person name="Maruyama T."/>
            <person name="Minagawa J."/>
            <person name="Obokata J."/>
            <person name="Shigenobu S."/>
        </authorList>
    </citation>
    <scope>NUCLEOTIDE SEQUENCE [LARGE SCALE GENOMIC DNA]</scope>
</reference>
<evidence type="ECO:0000256" key="1">
    <source>
        <dbReference type="SAM" id="MobiDB-lite"/>
    </source>
</evidence>
<organism evidence="3 4">
    <name type="scientific">Plakobranchus ocellatus</name>
    <dbReference type="NCBI Taxonomy" id="259542"/>
    <lineage>
        <taxon>Eukaryota</taxon>
        <taxon>Metazoa</taxon>
        <taxon>Spiralia</taxon>
        <taxon>Lophotrochozoa</taxon>
        <taxon>Mollusca</taxon>
        <taxon>Gastropoda</taxon>
        <taxon>Heterobranchia</taxon>
        <taxon>Euthyneura</taxon>
        <taxon>Panpulmonata</taxon>
        <taxon>Sacoglossa</taxon>
        <taxon>Placobranchoidea</taxon>
        <taxon>Plakobranchidae</taxon>
        <taxon>Plakobranchus</taxon>
    </lineage>
</organism>
<gene>
    <name evidence="3" type="ORF">PoB_006560800</name>
</gene>
<evidence type="ECO:0000313" key="4">
    <source>
        <dbReference type="Proteomes" id="UP000735302"/>
    </source>
</evidence>
<feature type="region of interest" description="Disordered" evidence="1">
    <location>
        <begin position="79"/>
        <end position="128"/>
    </location>
</feature>
<accession>A0AAV4D4J0</accession>
<keyword evidence="4" id="KW-1185">Reference proteome</keyword>
<evidence type="ECO:0000256" key="2">
    <source>
        <dbReference type="SAM" id="SignalP"/>
    </source>
</evidence>
<evidence type="ECO:0000313" key="3">
    <source>
        <dbReference type="EMBL" id="GFO39103.1"/>
    </source>
</evidence>
<feature type="region of interest" description="Disordered" evidence="1">
    <location>
        <begin position="297"/>
        <end position="334"/>
    </location>
</feature>